<comment type="caution">
    <text evidence="2">The sequence shown here is derived from an EMBL/GenBank/DDBJ whole genome shotgun (WGS) entry which is preliminary data.</text>
</comment>
<dbReference type="InterPro" id="IPR043129">
    <property type="entry name" value="ATPase_NBD"/>
</dbReference>
<proteinExistence type="predicted"/>
<organism evidence="2 3">
    <name type="scientific">Candidatus Uhrbacteria bacterium GW2011_GWD2_52_7</name>
    <dbReference type="NCBI Taxonomy" id="1618989"/>
    <lineage>
        <taxon>Bacteria</taxon>
        <taxon>Candidatus Uhriibacteriota</taxon>
    </lineage>
</organism>
<protein>
    <recommendedName>
        <fullName evidence="1">Gcp-like domain-containing protein</fullName>
    </recommendedName>
</protein>
<evidence type="ECO:0000313" key="2">
    <source>
        <dbReference type="EMBL" id="KKW28593.1"/>
    </source>
</evidence>
<evidence type="ECO:0000313" key="3">
    <source>
        <dbReference type="Proteomes" id="UP000034846"/>
    </source>
</evidence>
<feature type="domain" description="Gcp-like" evidence="1">
    <location>
        <begin position="39"/>
        <end position="94"/>
    </location>
</feature>
<dbReference type="Proteomes" id="UP000034846">
    <property type="component" value="Unassembled WGS sequence"/>
</dbReference>
<dbReference type="EMBL" id="LCRD01000067">
    <property type="protein sequence ID" value="KKW28593.1"/>
    <property type="molecule type" value="Genomic_DNA"/>
</dbReference>
<evidence type="ECO:0000259" key="1">
    <source>
        <dbReference type="Pfam" id="PF00814"/>
    </source>
</evidence>
<dbReference type="Gene3D" id="3.30.420.40">
    <property type="match status" value="1"/>
</dbReference>
<dbReference type="AlphaFoldDB" id="A0A0G1XB96"/>
<name>A0A0G1XB96_9BACT</name>
<dbReference type="SUPFAM" id="SSF53067">
    <property type="entry name" value="Actin-like ATPase domain"/>
    <property type="match status" value="1"/>
</dbReference>
<gene>
    <name evidence="2" type="ORF">UY72_C0067G0007</name>
</gene>
<dbReference type="InterPro" id="IPR000905">
    <property type="entry name" value="Gcp-like_dom"/>
</dbReference>
<accession>A0A0G1XB96</accession>
<reference evidence="2 3" key="1">
    <citation type="journal article" date="2015" name="Nature">
        <title>rRNA introns, odd ribosomes, and small enigmatic genomes across a large radiation of phyla.</title>
        <authorList>
            <person name="Brown C.T."/>
            <person name="Hug L.A."/>
            <person name="Thomas B.C."/>
            <person name="Sharon I."/>
            <person name="Castelle C.J."/>
            <person name="Singh A."/>
            <person name="Wilkins M.J."/>
            <person name="Williams K.H."/>
            <person name="Banfield J.F."/>
        </authorList>
    </citation>
    <scope>NUCLEOTIDE SEQUENCE [LARGE SCALE GENOMIC DNA]</scope>
</reference>
<dbReference type="Pfam" id="PF00814">
    <property type="entry name" value="TsaD"/>
    <property type="match status" value="1"/>
</dbReference>
<sequence length="135" mass="14536">MMLYVNGQDIERLVLGVICDAAWEVAPVTFAAAPEGYLAAIDAFLREQGRDRRQVTTLVVVRGPGSATSLRSSLALANAWAFAQSIELVGVEKCRDEDDDVILSQVAHAHTAPLLTPLYEQPAKITASTKDALGR</sequence>